<dbReference type="CDD" id="cd02612">
    <property type="entry name" value="HAD_PGPPase"/>
    <property type="match status" value="1"/>
</dbReference>
<evidence type="ECO:0000256" key="2">
    <source>
        <dbReference type="ARBA" id="ARBA00022723"/>
    </source>
</evidence>
<keyword evidence="5" id="KW-0472">Membrane</keyword>
<comment type="similarity">
    <text evidence="1">Belongs to the HAD-like hydrolase superfamily. SerB family.</text>
</comment>
<dbReference type="FunFam" id="3.40.50.1000:FF:000025">
    <property type="entry name" value="HAD hydrolase, family IB"/>
    <property type="match status" value="1"/>
</dbReference>
<dbReference type="AlphaFoldDB" id="A0A076N5X5"/>
<dbReference type="NCBIfam" id="TIGR01488">
    <property type="entry name" value="HAD-SF-IB"/>
    <property type="match status" value="1"/>
</dbReference>
<gene>
    <name evidence="6" type="ORF">AMETH_6609</name>
</gene>
<dbReference type="Pfam" id="PF12710">
    <property type="entry name" value="HAD"/>
    <property type="match status" value="1"/>
</dbReference>
<keyword evidence="5" id="KW-1133">Transmembrane helix</keyword>
<keyword evidence="3 6" id="KW-0378">Hydrolase</keyword>
<dbReference type="InterPro" id="IPR050582">
    <property type="entry name" value="HAD-like_SerB"/>
</dbReference>
<keyword evidence="5" id="KW-0812">Transmembrane</keyword>
<dbReference type="InterPro" id="IPR023214">
    <property type="entry name" value="HAD_sf"/>
</dbReference>
<evidence type="ECO:0000256" key="5">
    <source>
        <dbReference type="SAM" id="Phobius"/>
    </source>
</evidence>
<dbReference type="Proteomes" id="UP000062973">
    <property type="component" value="Chromosome"/>
</dbReference>
<evidence type="ECO:0000313" key="7">
    <source>
        <dbReference type="Proteomes" id="UP000062973"/>
    </source>
</evidence>
<name>A0A076N5X5_AMYME</name>
<dbReference type="GO" id="GO:0046872">
    <property type="term" value="F:metal ion binding"/>
    <property type="evidence" value="ECO:0007669"/>
    <property type="project" value="UniProtKB-KW"/>
</dbReference>
<dbReference type="HOGENOM" id="CLU_052657_1_0_11"/>
<dbReference type="OrthoDB" id="25607at2"/>
<dbReference type="SUPFAM" id="SSF56784">
    <property type="entry name" value="HAD-like"/>
    <property type="match status" value="1"/>
</dbReference>
<keyword evidence="7" id="KW-1185">Reference proteome</keyword>
<keyword evidence="4" id="KW-0460">Magnesium</keyword>
<dbReference type="PATRIC" id="fig|1068978.7.peg.7101"/>
<evidence type="ECO:0000313" key="6">
    <source>
        <dbReference type="EMBL" id="AIJ26701.1"/>
    </source>
</evidence>
<dbReference type="STRING" id="1068978.AMETH_6609"/>
<dbReference type="RefSeq" id="WP_017985472.1">
    <property type="nucleotide sequence ID" value="NZ_AQUL01000001.1"/>
</dbReference>
<dbReference type="Gene3D" id="1.20.1440.100">
    <property type="entry name" value="SG protein - dephosphorylation function"/>
    <property type="match status" value="1"/>
</dbReference>
<evidence type="ECO:0000256" key="4">
    <source>
        <dbReference type="ARBA" id="ARBA00022842"/>
    </source>
</evidence>
<evidence type="ECO:0000256" key="1">
    <source>
        <dbReference type="ARBA" id="ARBA00009184"/>
    </source>
</evidence>
<dbReference type="EMBL" id="CP009110">
    <property type="protein sequence ID" value="AIJ26701.1"/>
    <property type="molecule type" value="Genomic_DNA"/>
</dbReference>
<dbReference type="GO" id="GO:0016787">
    <property type="term" value="F:hydrolase activity"/>
    <property type="evidence" value="ECO:0007669"/>
    <property type="project" value="UniProtKB-KW"/>
</dbReference>
<dbReference type="eggNOG" id="COG0560">
    <property type="taxonomic scope" value="Bacteria"/>
</dbReference>
<dbReference type="InterPro" id="IPR006385">
    <property type="entry name" value="HAD_hydro_SerB1"/>
</dbReference>
<dbReference type="InterPro" id="IPR036412">
    <property type="entry name" value="HAD-like_sf"/>
</dbReference>
<dbReference type="KEGG" id="amq:AMETH_6609"/>
<sequence>MAEPPSSPPGDRRAATGTGVAAFFDLDKTIIASSSALAFSKPLLREGLISKRAALKSAYAQFVFSLSGADADRTERMRAEISALCAGWDVAQVRAIVNETLHDIVDPLVYSEAAELIAWHQAEGHDVIVLSAAGDEVVTPIAAMLGATGSVATRMAVVDGRYSGEIAFYCYGEQKAVAAKQLAAENGYDLAECYAYSDSSTDVPLLETVGKPHAVNPDRLLRRTALERGWPVLEFTKPVSLRSRFPAPSTATLAVGLGLGAVAAAGVTWYGLTRKRRGGT</sequence>
<dbReference type="PANTHER" id="PTHR43344">
    <property type="entry name" value="PHOSPHOSERINE PHOSPHATASE"/>
    <property type="match status" value="1"/>
</dbReference>
<accession>A0A076N5X5</accession>
<dbReference type="Gene3D" id="3.40.50.1000">
    <property type="entry name" value="HAD superfamily/HAD-like"/>
    <property type="match status" value="1"/>
</dbReference>
<protein>
    <submittedName>
        <fullName evidence="6">HAD-superfamily protein subfamily protein IB hydrolase</fullName>
    </submittedName>
</protein>
<keyword evidence="2" id="KW-0479">Metal-binding</keyword>
<feature type="transmembrane region" description="Helical" evidence="5">
    <location>
        <begin position="251"/>
        <end position="272"/>
    </location>
</feature>
<reference evidence="6 7" key="1">
    <citation type="submission" date="2014-07" db="EMBL/GenBank/DDBJ databases">
        <title>Whole Genome Sequence of the Amycolatopsis methanolica 239.</title>
        <authorList>
            <person name="Tang B."/>
        </authorList>
    </citation>
    <scope>NUCLEOTIDE SEQUENCE [LARGE SCALE GENOMIC DNA]</scope>
    <source>
        <strain evidence="6 7">239</strain>
    </source>
</reference>
<organism evidence="6 7">
    <name type="scientific">Amycolatopsis methanolica 239</name>
    <dbReference type="NCBI Taxonomy" id="1068978"/>
    <lineage>
        <taxon>Bacteria</taxon>
        <taxon>Bacillati</taxon>
        <taxon>Actinomycetota</taxon>
        <taxon>Actinomycetes</taxon>
        <taxon>Pseudonocardiales</taxon>
        <taxon>Pseudonocardiaceae</taxon>
        <taxon>Amycolatopsis</taxon>
        <taxon>Amycolatopsis methanolica group</taxon>
    </lineage>
</organism>
<evidence type="ECO:0000256" key="3">
    <source>
        <dbReference type="ARBA" id="ARBA00022801"/>
    </source>
</evidence>
<dbReference type="PANTHER" id="PTHR43344:SF13">
    <property type="entry name" value="PHOSPHATASE RV3661-RELATED"/>
    <property type="match status" value="1"/>
</dbReference>
<proteinExistence type="inferred from homology"/>
<dbReference type="NCBIfam" id="TIGR01490">
    <property type="entry name" value="HAD-SF-IB-hyp1"/>
    <property type="match status" value="1"/>
</dbReference>